<comment type="caution">
    <text evidence="1">The sequence shown here is derived from an EMBL/GenBank/DDBJ whole genome shotgun (WGS) entry which is preliminary data.</text>
</comment>
<gene>
    <name evidence="1" type="ORF">P1J78_24160</name>
</gene>
<protein>
    <submittedName>
        <fullName evidence="1">Uncharacterized protein</fullName>
    </submittedName>
</protein>
<dbReference type="EMBL" id="JARGYC010000141">
    <property type="protein sequence ID" value="MDF0603813.1"/>
    <property type="molecule type" value="Genomic_DNA"/>
</dbReference>
<accession>A0AAE3NT35</accession>
<dbReference type="Proteomes" id="UP001220964">
    <property type="component" value="Unassembled WGS sequence"/>
</dbReference>
<organism evidence="1 2">
    <name type="scientific">Psychromarinibacter sediminicola</name>
    <dbReference type="NCBI Taxonomy" id="3033385"/>
    <lineage>
        <taxon>Bacteria</taxon>
        <taxon>Pseudomonadati</taxon>
        <taxon>Pseudomonadota</taxon>
        <taxon>Alphaproteobacteria</taxon>
        <taxon>Rhodobacterales</taxon>
        <taxon>Paracoccaceae</taxon>
        <taxon>Psychromarinibacter</taxon>
    </lineage>
</organism>
<proteinExistence type="predicted"/>
<reference evidence="1" key="1">
    <citation type="submission" date="2023-03" db="EMBL/GenBank/DDBJ databases">
        <title>Multiphase analysis and comparison of six strains from genera Psychromarinibacter, Lutimaribacter, and Maritimibacter, including a novel species: Psychromarinibacter sediminicola sp. nov.</title>
        <authorList>
            <person name="Wang Y.-H."/>
            <person name="Ye M.-Q."/>
            <person name="Du Z.-J."/>
        </authorList>
    </citation>
    <scope>NUCLEOTIDE SEQUENCE</scope>
    <source>
        <strain evidence="1">C21-152</strain>
    </source>
</reference>
<name>A0AAE3NT35_9RHOB</name>
<dbReference type="AlphaFoldDB" id="A0AAE3NT35"/>
<dbReference type="NCBIfam" id="NF047389">
    <property type="entry name" value="ATPase_Sll1717"/>
    <property type="match status" value="1"/>
</dbReference>
<evidence type="ECO:0000313" key="1">
    <source>
        <dbReference type="EMBL" id="MDF0603813.1"/>
    </source>
</evidence>
<keyword evidence="2" id="KW-1185">Reference proteome</keyword>
<evidence type="ECO:0000313" key="2">
    <source>
        <dbReference type="Proteomes" id="UP001220964"/>
    </source>
</evidence>
<sequence length="279" mass="33001">MKGKKRIKFVLLTRPDIFDKLNLQNQSARASDNSVVLNWDTTYKHHRQSDLFKLADRFLGRQSGCDFKEGAAWDHYVSKDVLHASVREAGDEVNRSFIEFLRVSWFRPRDIIRSLHICQSQDSCEEYVTREGFERSFKWFSDYLYGEVKDFSRFYFSDDTFDLIERFFSEIQRLDIITYENYMDAHTRFIDKIKSGPSNSSLDPKVEDPDEFLQILYSSNIICWRAENEFGSVDDYWAFRERSATQLDPKVGLYQKYAVHYGLRRALRLTSKIVTGVKD</sequence>
<dbReference type="InterPro" id="IPR059206">
    <property type="entry name" value="Sll1717-like"/>
</dbReference>